<evidence type="ECO:0000256" key="6">
    <source>
        <dbReference type="ARBA" id="ARBA00023136"/>
    </source>
</evidence>
<dbReference type="KEGG" id="peg:E5R92_06045"/>
<feature type="transmembrane region" description="Helical" evidence="8">
    <location>
        <begin position="325"/>
        <end position="343"/>
    </location>
</feature>
<feature type="transmembrane region" description="Helical" evidence="8">
    <location>
        <begin position="239"/>
        <end position="256"/>
    </location>
</feature>
<dbReference type="Gene3D" id="3.60.40.10">
    <property type="entry name" value="PPM-type phosphatase domain"/>
    <property type="match status" value="1"/>
</dbReference>
<feature type="transmembrane region" description="Helical" evidence="8">
    <location>
        <begin position="127"/>
        <end position="146"/>
    </location>
</feature>
<accession>A0A6H1Q4Q9</accession>
<dbReference type="GO" id="GO:0005886">
    <property type="term" value="C:plasma membrane"/>
    <property type="evidence" value="ECO:0007669"/>
    <property type="project" value="UniProtKB-SubCell"/>
</dbReference>
<feature type="domain" description="PPM-type phosphatase" evidence="10">
    <location>
        <begin position="517"/>
        <end position="745"/>
    </location>
</feature>
<keyword evidence="5 8" id="KW-1133">Transmembrane helix</keyword>
<dbReference type="GO" id="GO:0097272">
    <property type="term" value="P:ammonium homeostasis"/>
    <property type="evidence" value="ECO:0007669"/>
    <property type="project" value="TreeGrafter"/>
</dbReference>
<proteinExistence type="inferred from homology"/>
<keyword evidence="7 8" id="KW-0924">Ammonia transport</keyword>
<evidence type="ECO:0000256" key="3">
    <source>
        <dbReference type="ARBA" id="ARBA00022448"/>
    </source>
</evidence>
<feature type="transmembrane region" description="Helical" evidence="8">
    <location>
        <begin position="86"/>
        <end position="107"/>
    </location>
</feature>
<feature type="transmembrane region" description="Helical" evidence="8">
    <location>
        <begin position="300"/>
        <end position="319"/>
    </location>
</feature>
<dbReference type="PANTHER" id="PTHR11730">
    <property type="entry name" value="AMMONIUM TRANSPORTER"/>
    <property type="match status" value="1"/>
</dbReference>
<feature type="coiled-coil region" evidence="9">
    <location>
        <begin position="3"/>
        <end position="30"/>
    </location>
</feature>
<dbReference type="Proteomes" id="UP000501094">
    <property type="component" value="Chromosome"/>
</dbReference>
<organism evidence="11 12">
    <name type="scientific">Candidatus Pelagibacter giovannonii</name>
    <dbReference type="NCBI Taxonomy" id="2563896"/>
    <lineage>
        <taxon>Bacteria</taxon>
        <taxon>Pseudomonadati</taxon>
        <taxon>Pseudomonadota</taxon>
        <taxon>Alphaproteobacteria</taxon>
        <taxon>Candidatus Pelagibacterales</taxon>
        <taxon>Candidatus Pelagibacteraceae</taxon>
        <taxon>Candidatus Pelagibacter</taxon>
    </lineage>
</organism>
<dbReference type="InterPro" id="IPR029020">
    <property type="entry name" value="Ammonium/urea_transptr"/>
</dbReference>
<feature type="transmembrane region" description="Helical" evidence="8">
    <location>
        <begin position="355"/>
        <end position="375"/>
    </location>
</feature>
<reference evidence="11 12" key="1">
    <citation type="journal article" date="2020" name="Nat. Microbiol.">
        <title>Lysogenic host-virus interactions in SAR11 marine bacteria.</title>
        <authorList>
            <person name="Morris R.M."/>
            <person name="Cain K.R."/>
            <person name="Hvorecny K.L."/>
            <person name="Kollman J.M."/>
        </authorList>
    </citation>
    <scope>NUCLEOTIDE SEQUENCE [LARGE SCALE GENOMIC DNA]</scope>
    <source>
        <strain evidence="11 12">NP1</strain>
    </source>
</reference>
<keyword evidence="6 8" id="KW-0472">Membrane</keyword>
<evidence type="ECO:0000256" key="7">
    <source>
        <dbReference type="ARBA" id="ARBA00023177"/>
    </source>
</evidence>
<dbReference type="Pfam" id="PF00909">
    <property type="entry name" value="Ammonium_transp"/>
    <property type="match status" value="1"/>
</dbReference>
<name>A0A6H1Q4Q9_9PROT</name>
<dbReference type="Pfam" id="PF07228">
    <property type="entry name" value="SpoIIE"/>
    <property type="match status" value="1"/>
</dbReference>
<feature type="transmembrane region" description="Helical" evidence="8">
    <location>
        <begin position="197"/>
        <end position="218"/>
    </location>
</feature>
<dbReference type="SUPFAM" id="SSF111352">
    <property type="entry name" value="Ammonium transporter"/>
    <property type="match status" value="1"/>
</dbReference>
<evidence type="ECO:0000256" key="1">
    <source>
        <dbReference type="ARBA" id="ARBA00004141"/>
    </source>
</evidence>
<sequence>MTAADTQILLNKLQSNINQLELTNKGALNALEFRLDAILQSNLDTFWLLICAILVFLMQAGFMCLETGLSRNKNSINVALKNVADFGISVVVFWAFGFALMYGTSVLGLFGNKFFFFTTKVAGYQTYFVFQAMFVATAATIISGAVAERLKFFSYIIITLLVSGFFYPIVGHWSWAFNFDNPAEKFGWLGQLGYLDFAGASVVHSVGGWIALSVLLVVGNRTGRFREDDKKKSFQGSNTPMAALGALILWFGWFGFNGGANGAMDLKIPLILINTFLSASFGLIFSSIMGIIVLKKPEPLFMITGPLAGLVSITASCAYVDPTHAIIIGSIGGIISGSTIVLLEKIKIDDVVSAIPVHLACGIWGTIAVALFGNFEVMGVEKTRLEQIYIQLIGIGSIGAFCFFGSFLILKTINSFFPLRVSKIHEELGLNISEHNASTDTHELLEVLTNQAKSDNYSSRAPQDPFTDSGIIGTQYNVIMNKLEQSEKQKNKWKNRVSKEIKLAMNVQQRLMPKRDIENYPIFGLNIPAREISGDFYDFYLHDDEVYFTLSDVSGKGVNAGMVMAKAITLFKIFAKQKFKPNEILLEMNNDLKETNPVGTFITSIVGRYNLKTDLVEIANAGHQPTLLKVGKDFKEYPSSSMPLAVIKHKDESVYQLESFKLNGGRIYCFTDGFSECMDENKQEIGIDGVKELILKHTNSSLQKELTSATEEIRLKSLKKEIVEDGVKKDNDILDDDLTIIAIGK</sequence>
<feature type="transmembrane region" description="Helical" evidence="8">
    <location>
        <begin position="46"/>
        <end position="65"/>
    </location>
</feature>
<dbReference type="AlphaFoldDB" id="A0A6H1Q4Q9"/>
<evidence type="ECO:0000313" key="12">
    <source>
        <dbReference type="Proteomes" id="UP000501094"/>
    </source>
</evidence>
<feature type="transmembrane region" description="Helical" evidence="8">
    <location>
        <begin position="153"/>
        <end position="177"/>
    </location>
</feature>
<feature type="coiled-coil region" evidence="9">
    <location>
        <begin position="476"/>
        <end position="503"/>
    </location>
</feature>
<keyword evidence="9" id="KW-0175">Coiled coil</keyword>
<dbReference type="InterPro" id="IPR001905">
    <property type="entry name" value="Ammonium_transpt"/>
</dbReference>
<evidence type="ECO:0000256" key="9">
    <source>
        <dbReference type="SAM" id="Coils"/>
    </source>
</evidence>
<dbReference type="EMBL" id="CP038852">
    <property type="protein sequence ID" value="QIZ21343.1"/>
    <property type="molecule type" value="Genomic_DNA"/>
</dbReference>
<evidence type="ECO:0000256" key="4">
    <source>
        <dbReference type="ARBA" id="ARBA00022692"/>
    </source>
</evidence>
<feature type="transmembrane region" description="Helical" evidence="8">
    <location>
        <begin position="268"/>
        <end position="293"/>
    </location>
</feature>
<comment type="subcellular location">
    <subcellularLocation>
        <location evidence="8">Cell membrane</location>
        <topology evidence="8">Multi-pass membrane protein</topology>
    </subcellularLocation>
    <subcellularLocation>
        <location evidence="1">Membrane</location>
        <topology evidence="1">Multi-pass membrane protein</topology>
    </subcellularLocation>
</comment>
<keyword evidence="12" id="KW-1185">Reference proteome</keyword>
<evidence type="ECO:0000256" key="8">
    <source>
        <dbReference type="RuleBase" id="RU362002"/>
    </source>
</evidence>
<dbReference type="RefSeq" id="WP_168607198.1">
    <property type="nucleotide sequence ID" value="NZ_CP038852.1"/>
</dbReference>
<feature type="transmembrane region" description="Helical" evidence="8">
    <location>
        <begin position="387"/>
        <end position="410"/>
    </location>
</feature>
<dbReference type="PANTHER" id="PTHR11730:SF6">
    <property type="entry name" value="AMMONIUM TRANSPORTER"/>
    <property type="match status" value="1"/>
</dbReference>
<gene>
    <name evidence="11" type="primary">amt</name>
    <name evidence="11" type="ORF">E5R92_06045</name>
</gene>
<dbReference type="NCBIfam" id="TIGR00836">
    <property type="entry name" value="amt"/>
    <property type="match status" value="1"/>
</dbReference>
<dbReference type="GO" id="GO:0008519">
    <property type="term" value="F:ammonium channel activity"/>
    <property type="evidence" value="ECO:0007669"/>
    <property type="project" value="InterPro"/>
</dbReference>
<evidence type="ECO:0000313" key="11">
    <source>
        <dbReference type="EMBL" id="QIZ21343.1"/>
    </source>
</evidence>
<evidence type="ECO:0000259" key="10">
    <source>
        <dbReference type="SMART" id="SM00331"/>
    </source>
</evidence>
<dbReference type="InterPro" id="IPR036457">
    <property type="entry name" value="PPM-type-like_dom_sf"/>
</dbReference>
<keyword evidence="4 8" id="KW-0812">Transmembrane</keyword>
<comment type="similarity">
    <text evidence="2 8">Belongs to the ammonia transporter channel (TC 1.A.11.2) family.</text>
</comment>
<keyword evidence="3 8" id="KW-0813">Transport</keyword>
<dbReference type="Gene3D" id="1.10.3430.10">
    <property type="entry name" value="Ammonium transporter AmtB like domains"/>
    <property type="match status" value="1"/>
</dbReference>
<dbReference type="InterPro" id="IPR024041">
    <property type="entry name" value="NH4_transpt_AmtB-like_dom"/>
</dbReference>
<evidence type="ECO:0000256" key="5">
    <source>
        <dbReference type="ARBA" id="ARBA00022989"/>
    </source>
</evidence>
<dbReference type="InterPro" id="IPR001932">
    <property type="entry name" value="PPM-type_phosphatase-like_dom"/>
</dbReference>
<dbReference type="SMART" id="SM00331">
    <property type="entry name" value="PP2C_SIG"/>
    <property type="match status" value="1"/>
</dbReference>
<protein>
    <recommendedName>
        <fullName evidence="8">Ammonium transporter</fullName>
    </recommendedName>
</protein>
<evidence type="ECO:0000256" key="2">
    <source>
        <dbReference type="ARBA" id="ARBA00005887"/>
    </source>
</evidence>